<dbReference type="GO" id="GO:0005886">
    <property type="term" value="C:plasma membrane"/>
    <property type="evidence" value="ECO:0007669"/>
    <property type="project" value="UniProtKB-SubCell"/>
</dbReference>
<dbReference type="AlphaFoldDB" id="A0A512NSA4"/>
<evidence type="ECO:0000256" key="3">
    <source>
        <dbReference type="ARBA" id="ARBA00022475"/>
    </source>
</evidence>
<evidence type="ECO:0000256" key="4">
    <source>
        <dbReference type="ARBA" id="ARBA00022519"/>
    </source>
</evidence>
<comment type="similarity">
    <text evidence="8">Belongs to the binding-protein-dependent transport system permease family.</text>
</comment>
<dbReference type="OrthoDB" id="7056428at2"/>
<dbReference type="GO" id="GO:0055085">
    <property type="term" value="P:transmembrane transport"/>
    <property type="evidence" value="ECO:0007669"/>
    <property type="project" value="InterPro"/>
</dbReference>
<feature type="domain" description="ABC transmembrane type-1" evidence="9">
    <location>
        <begin position="88"/>
        <end position="300"/>
    </location>
</feature>
<name>A0A512NSA4_9HYPH</name>
<evidence type="ECO:0000256" key="1">
    <source>
        <dbReference type="ARBA" id="ARBA00004429"/>
    </source>
</evidence>
<dbReference type="CDD" id="cd06261">
    <property type="entry name" value="TM_PBP2"/>
    <property type="match status" value="2"/>
</dbReference>
<proteinExistence type="inferred from homology"/>
<organism evidence="10 11">
    <name type="scientific">Reyranella soli</name>
    <dbReference type="NCBI Taxonomy" id="1230389"/>
    <lineage>
        <taxon>Bacteria</taxon>
        <taxon>Pseudomonadati</taxon>
        <taxon>Pseudomonadota</taxon>
        <taxon>Alphaproteobacteria</taxon>
        <taxon>Hyphomicrobiales</taxon>
        <taxon>Reyranellaceae</taxon>
        <taxon>Reyranella</taxon>
    </lineage>
</organism>
<keyword evidence="5 8" id="KW-0812">Transmembrane</keyword>
<dbReference type="PANTHER" id="PTHR43357:SF4">
    <property type="entry name" value="INNER MEMBRANE ABC TRANSPORTER PERMEASE PROTEIN YDCV"/>
    <property type="match status" value="1"/>
</dbReference>
<dbReference type="EMBL" id="BKAJ01000263">
    <property type="protein sequence ID" value="GEP61848.1"/>
    <property type="molecule type" value="Genomic_DNA"/>
</dbReference>
<feature type="transmembrane region" description="Helical" evidence="8">
    <location>
        <begin position="551"/>
        <end position="571"/>
    </location>
</feature>
<feature type="transmembrane region" description="Helical" evidence="8">
    <location>
        <begin position="219"/>
        <end position="244"/>
    </location>
</feature>
<evidence type="ECO:0000256" key="6">
    <source>
        <dbReference type="ARBA" id="ARBA00022989"/>
    </source>
</evidence>
<feature type="transmembrane region" description="Helical" evidence="8">
    <location>
        <begin position="124"/>
        <end position="148"/>
    </location>
</feature>
<feature type="transmembrane region" description="Helical" evidence="8">
    <location>
        <begin position="168"/>
        <end position="198"/>
    </location>
</feature>
<dbReference type="RefSeq" id="WP_147157133.1">
    <property type="nucleotide sequence ID" value="NZ_BKAJ01000263.1"/>
</dbReference>
<dbReference type="PROSITE" id="PS50928">
    <property type="entry name" value="ABC_TM1"/>
    <property type="match status" value="2"/>
</dbReference>
<evidence type="ECO:0000313" key="10">
    <source>
        <dbReference type="EMBL" id="GEP61848.1"/>
    </source>
</evidence>
<comment type="caution">
    <text evidence="10">The sequence shown here is derived from an EMBL/GenBank/DDBJ whole genome shotgun (WGS) entry which is preliminary data.</text>
</comment>
<reference evidence="10 11" key="1">
    <citation type="submission" date="2019-07" db="EMBL/GenBank/DDBJ databases">
        <title>Whole genome shotgun sequence of Reyranella soli NBRC 108950.</title>
        <authorList>
            <person name="Hosoyama A."/>
            <person name="Uohara A."/>
            <person name="Ohji S."/>
            <person name="Ichikawa N."/>
        </authorList>
    </citation>
    <scope>NUCLEOTIDE SEQUENCE [LARGE SCALE GENOMIC DNA]</scope>
    <source>
        <strain evidence="10 11">NBRC 108950</strain>
    </source>
</reference>
<evidence type="ECO:0000256" key="5">
    <source>
        <dbReference type="ARBA" id="ARBA00022692"/>
    </source>
</evidence>
<accession>A0A512NSA4</accession>
<keyword evidence="7 8" id="KW-0472">Membrane</keyword>
<protein>
    <submittedName>
        <fullName evidence="10">Iron dicitrate ABC transporter permease</fullName>
    </submittedName>
</protein>
<keyword evidence="11" id="KW-1185">Reference proteome</keyword>
<feature type="transmembrane region" description="Helical" evidence="8">
    <location>
        <begin position="417"/>
        <end position="440"/>
    </location>
</feature>
<dbReference type="InterPro" id="IPR000515">
    <property type="entry name" value="MetI-like"/>
</dbReference>
<dbReference type="InterPro" id="IPR035906">
    <property type="entry name" value="MetI-like_sf"/>
</dbReference>
<dbReference type="Proteomes" id="UP000321058">
    <property type="component" value="Unassembled WGS sequence"/>
</dbReference>
<keyword evidence="2 8" id="KW-0813">Transport</keyword>
<feature type="transmembrane region" description="Helical" evidence="8">
    <location>
        <begin position="386"/>
        <end position="405"/>
    </location>
</feature>
<evidence type="ECO:0000313" key="11">
    <source>
        <dbReference type="Proteomes" id="UP000321058"/>
    </source>
</evidence>
<feature type="transmembrane region" description="Helical" evidence="8">
    <location>
        <begin position="332"/>
        <end position="356"/>
    </location>
</feature>
<feature type="transmembrane region" description="Helical" evidence="8">
    <location>
        <begin position="92"/>
        <end position="112"/>
    </location>
</feature>
<evidence type="ECO:0000256" key="8">
    <source>
        <dbReference type="RuleBase" id="RU363032"/>
    </source>
</evidence>
<feature type="domain" description="ABC transmembrane type-1" evidence="9">
    <location>
        <begin position="382"/>
        <end position="572"/>
    </location>
</feature>
<keyword evidence="3" id="KW-1003">Cell membrane</keyword>
<feature type="transmembrane region" description="Helical" evidence="8">
    <location>
        <begin position="25"/>
        <end position="54"/>
    </location>
</feature>
<feature type="transmembrane region" description="Helical" evidence="8">
    <location>
        <begin position="278"/>
        <end position="300"/>
    </location>
</feature>
<dbReference type="Pfam" id="PF00528">
    <property type="entry name" value="BPD_transp_1"/>
    <property type="match status" value="2"/>
</dbReference>
<feature type="transmembrane region" description="Helical" evidence="8">
    <location>
        <begin position="446"/>
        <end position="465"/>
    </location>
</feature>
<comment type="subcellular location">
    <subcellularLocation>
        <location evidence="1">Cell inner membrane</location>
        <topology evidence="1">Multi-pass membrane protein</topology>
    </subcellularLocation>
    <subcellularLocation>
        <location evidence="8">Cell membrane</location>
        <topology evidence="8">Multi-pass membrane protein</topology>
    </subcellularLocation>
</comment>
<keyword evidence="4" id="KW-0997">Cell inner membrane</keyword>
<gene>
    <name evidence="10" type="ORF">RSO01_90140</name>
</gene>
<sequence length="582" mass="62911">MAVQADQAPVVDVARRKRRRGQLGLAGSIVVAGAAAAAIYLVMAPLLALLATAFRGPSDLLPFEPGAHWTFGNLIDVYVNTSLVSSVLPNTAIFVAGSVTVTFLTAFTLAWLVERTDLPWRTTLFTAILFPLLVPGVVMAFAWTLLFAPNAGWINVALRGVLGLGSPGPINIFSMPGLILCQGIASVPFVFLLLGAAMRTMNPALEEASSASGARPLTTFLRVTLPVLRPGVLAPLILATLVALEQFEMPLIIGFPARINVFSTRIYFELNPEDELPAYGKAAAVALLFLVAAVVLLAIYNNLIKRADRFVTVTGKGYRPTRYPLGRWRVPALLFVGFYLAVGAILPAVVLVWTSFSGGSNESLNLDAYRALFADRRFWPAVGNTFLVAGLSAGLITLVGALLAWQILRLRFPGRALLDVVSFMSIGIPSVIAGFAVMVLHLTIPIGLYGTVWILILAYSYRLAVSTRLSRASLMQIHAELEEASAASGGRWLDTVRRVVLPLLAPSLMASFVLLFIVGFREFTIPMVLQSEDNWVLSVIMWKLQADRQTAQAAAVGTLILLFVTPVIFVLRRQLLSRQGDS</sequence>
<keyword evidence="6 8" id="KW-1133">Transmembrane helix</keyword>
<dbReference type="Gene3D" id="1.10.3720.10">
    <property type="entry name" value="MetI-like"/>
    <property type="match status" value="2"/>
</dbReference>
<dbReference type="PANTHER" id="PTHR43357">
    <property type="entry name" value="INNER MEMBRANE ABC TRANSPORTER PERMEASE PROTEIN YDCV"/>
    <property type="match status" value="1"/>
</dbReference>
<dbReference type="SUPFAM" id="SSF161098">
    <property type="entry name" value="MetI-like"/>
    <property type="match status" value="2"/>
</dbReference>
<feature type="transmembrane region" description="Helical" evidence="8">
    <location>
        <begin position="499"/>
        <end position="520"/>
    </location>
</feature>
<evidence type="ECO:0000259" key="9">
    <source>
        <dbReference type="PROSITE" id="PS50928"/>
    </source>
</evidence>
<evidence type="ECO:0000256" key="2">
    <source>
        <dbReference type="ARBA" id="ARBA00022448"/>
    </source>
</evidence>
<evidence type="ECO:0000256" key="7">
    <source>
        <dbReference type="ARBA" id="ARBA00023136"/>
    </source>
</evidence>